<name>A0A6M8HW80_9PROT</name>
<dbReference type="InterPro" id="IPR002500">
    <property type="entry name" value="PAPS_reduct_dom"/>
</dbReference>
<dbReference type="GO" id="GO:0004604">
    <property type="term" value="F:phosphoadenylyl-sulfate reductase (thioredoxin) activity"/>
    <property type="evidence" value="ECO:0007669"/>
    <property type="project" value="UniProtKB-UniRule"/>
</dbReference>
<keyword evidence="4" id="KW-0479">Metal-binding</keyword>
<feature type="binding site" evidence="4">
    <location>
        <position position="202"/>
    </location>
    <ligand>
        <name>[4Fe-4S] cluster</name>
        <dbReference type="ChEBI" id="CHEBI:49883"/>
    </ligand>
</feature>
<evidence type="ECO:0000256" key="4">
    <source>
        <dbReference type="HAMAP-Rule" id="MF_00063"/>
    </source>
</evidence>
<feature type="binding site" evidence="4">
    <location>
        <position position="118"/>
    </location>
    <ligand>
        <name>[4Fe-4S] cluster</name>
        <dbReference type="ChEBI" id="CHEBI:49883"/>
    </ligand>
</feature>
<dbReference type="KEGG" id="lck:HN018_12805"/>
<comment type="similarity">
    <text evidence="1 4">Belongs to the PAPS reductase family. CysH subfamily.</text>
</comment>
<reference evidence="6 7" key="1">
    <citation type="journal article" date="2014" name="World J. Microbiol. Biotechnol.">
        <title>Biodiversity and physiological characteristics of Antarctic and Arctic lichens-associated bacteria.</title>
        <authorList>
            <person name="Lee Y.M."/>
            <person name="Kim E.H."/>
            <person name="Lee H.K."/>
            <person name="Hong S.G."/>
        </authorList>
    </citation>
    <scope>NUCLEOTIDE SEQUENCE [LARGE SCALE GENOMIC DNA]</scope>
    <source>
        <strain evidence="6 7">PAMC 26569</strain>
    </source>
</reference>
<dbReference type="EMBL" id="CP053708">
    <property type="protein sequence ID" value="QKE92628.1"/>
    <property type="molecule type" value="Genomic_DNA"/>
</dbReference>
<feature type="domain" description="Phosphoadenosine phosphosulphate reductase" evidence="5">
    <location>
        <begin position="37"/>
        <end position="204"/>
    </location>
</feature>
<organism evidence="6 7">
    <name type="scientific">Lichenicola cladoniae</name>
    <dbReference type="NCBI Taxonomy" id="1484109"/>
    <lineage>
        <taxon>Bacteria</taxon>
        <taxon>Pseudomonadati</taxon>
        <taxon>Pseudomonadota</taxon>
        <taxon>Alphaproteobacteria</taxon>
        <taxon>Acetobacterales</taxon>
        <taxon>Acetobacteraceae</taxon>
        <taxon>Lichenicola</taxon>
    </lineage>
</organism>
<dbReference type="Pfam" id="PF01507">
    <property type="entry name" value="PAPS_reduct"/>
    <property type="match status" value="1"/>
</dbReference>
<dbReference type="PIRSF" id="PIRSF000857">
    <property type="entry name" value="PAPS_reductase"/>
    <property type="match status" value="1"/>
</dbReference>
<dbReference type="Gene3D" id="3.40.50.620">
    <property type="entry name" value="HUPs"/>
    <property type="match status" value="1"/>
</dbReference>
<dbReference type="GO" id="GO:0043866">
    <property type="term" value="F:adenylyl-sulfate reductase (thioredoxin) activity"/>
    <property type="evidence" value="ECO:0007669"/>
    <property type="project" value="UniProtKB-EC"/>
</dbReference>
<sequence>MVSTQVAFERLHALEQAGADGREILLHAIRDVLPSRIATVSSFGAESAVLLSLIAEIDPTLPVIFLETGKHFPETLAYRDELAAMLGLTDVRSVAPRMQSVVDEDPTGELWYFDSDACCTLRKVQPLDRALAPFDAWISGRKRFQSATRTALPFVERDGDRIKLNPIADWDGARVQAEMKLRGLPAHPLVERGFASIGCAVCTRSVAVGEDARSGRWAGLSKVECGIHRASAVA</sequence>
<dbReference type="RefSeq" id="WP_171836393.1">
    <property type="nucleotide sequence ID" value="NZ_CP053708.1"/>
</dbReference>
<feature type="binding site" evidence="4">
    <location>
        <position position="199"/>
    </location>
    <ligand>
        <name>[4Fe-4S] cluster</name>
        <dbReference type="ChEBI" id="CHEBI:49883"/>
    </ligand>
</feature>
<keyword evidence="4" id="KW-0963">Cytoplasm</keyword>
<evidence type="ECO:0000256" key="1">
    <source>
        <dbReference type="ARBA" id="ARBA00009732"/>
    </source>
</evidence>
<evidence type="ECO:0000256" key="2">
    <source>
        <dbReference type="ARBA" id="ARBA00023002"/>
    </source>
</evidence>
<dbReference type="PANTHER" id="PTHR46509">
    <property type="entry name" value="PHOSPHOADENOSINE PHOSPHOSULFATE REDUCTASE"/>
    <property type="match status" value="1"/>
</dbReference>
<dbReference type="PANTHER" id="PTHR46509:SF1">
    <property type="entry name" value="PHOSPHOADENOSINE PHOSPHOSULFATE REDUCTASE"/>
    <property type="match status" value="1"/>
</dbReference>
<evidence type="ECO:0000313" key="6">
    <source>
        <dbReference type="EMBL" id="QKE92628.1"/>
    </source>
</evidence>
<dbReference type="EC" id="1.8.4.10" evidence="4"/>
<comment type="pathway">
    <text evidence="3 4">Sulfur metabolism; hydrogen sulfide biosynthesis; sulfite from sulfate.</text>
</comment>
<dbReference type="SUPFAM" id="SSF52402">
    <property type="entry name" value="Adenine nucleotide alpha hydrolases-like"/>
    <property type="match status" value="1"/>
</dbReference>
<feature type="binding site" evidence="4">
    <location>
        <position position="119"/>
    </location>
    <ligand>
        <name>[4Fe-4S] cluster</name>
        <dbReference type="ChEBI" id="CHEBI:49883"/>
    </ligand>
</feature>
<comment type="cofactor">
    <cofactor evidence="4">
        <name>[4Fe-4S] cluster</name>
        <dbReference type="ChEBI" id="CHEBI:49883"/>
    </cofactor>
    <text evidence="4">Binds 1 [4Fe-4S] cluster per subunit.</text>
</comment>
<proteinExistence type="inferred from homology"/>
<dbReference type="GO" id="GO:0019379">
    <property type="term" value="P:sulfate assimilation, phosphoadenylyl sulfate reduction by phosphoadenylyl-sulfate reductase (thioredoxin)"/>
    <property type="evidence" value="ECO:0007669"/>
    <property type="project" value="UniProtKB-UniRule"/>
</dbReference>
<keyword evidence="7" id="KW-1185">Reference proteome</keyword>
<dbReference type="GO" id="GO:0046872">
    <property type="term" value="F:metal ion binding"/>
    <property type="evidence" value="ECO:0007669"/>
    <property type="project" value="UniProtKB-KW"/>
</dbReference>
<comment type="function">
    <text evidence="4">Catalyzes the formation of sulfite from adenosine 5'-phosphosulfate (APS) using thioredoxin as an electron donor.</text>
</comment>
<keyword evidence="4" id="KW-0408">Iron</keyword>
<dbReference type="InterPro" id="IPR004511">
    <property type="entry name" value="PAPS/APS_Rdtase"/>
</dbReference>
<accession>A0A6M8HW80</accession>
<dbReference type="HAMAP" id="MF_00063">
    <property type="entry name" value="CysH"/>
    <property type="match status" value="1"/>
</dbReference>
<dbReference type="GO" id="GO:0005737">
    <property type="term" value="C:cytoplasm"/>
    <property type="evidence" value="ECO:0007669"/>
    <property type="project" value="UniProtKB-SubCell"/>
</dbReference>
<comment type="catalytic activity">
    <reaction evidence="4">
        <text>[thioredoxin]-disulfide + sulfite + AMP + 2 H(+) = adenosine 5'-phosphosulfate + [thioredoxin]-dithiol</text>
        <dbReference type="Rhea" id="RHEA:21976"/>
        <dbReference type="Rhea" id="RHEA-COMP:10698"/>
        <dbReference type="Rhea" id="RHEA-COMP:10700"/>
        <dbReference type="ChEBI" id="CHEBI:15378"/>
        <dbReference type="ChEBI" id="CHEBI:17359"/>
        <dbReference type="ChEBI" id="CHEBI:29950"/>
        <dbReference type="ChEBI" id="CHEBI:50058"/>
        <dbReference type="ChEBI" id="CHEBI:58243"/>
        <dbReference type="ChEBI" id="CHEBI:456215"/>
        <dbReference type="EC" id="1.8.4.10"/>
    </reaction>
</comment>
<dbReference type="AlphaFoldDB" id="A0A6M8HW80"/>
<dbReference type="GO" id="GO:0070814">
    <property type="term" value="P:hydrogen sulfide biosynthetic process"/>
    <property type="evidence" value="ECO:0007669"/>
    <property type="project" value="UniProtKB-UniRule"/>
</dbReference>
<evidence type="ECO:0000256" key="3">
    <source>
        <dbReference type="ARBA" id="ARBA00024327"/>
    </source>
</evidence>
<dbReference type="GO" id="GO:0051539">
    <property type="term" value="F:4 iron, 4 sulfur cluster binding"/>
    <property type="evidence" value="ECO:0007669"/>
    <property type="project" value="UniProtKB-UniRule"/>
</dbReference>
<protein>
    <recommendedName>
        <fullName evidence="4">Adenosine 5'-phosphosulfate reductase</fullName>
        <shortName evidence="4">APS reductase</shortName>
        <ecNumber evidence="4">1.8.4.10</ecNumber>
    </recommendedName>
    <alternativeName>
        <fullName evidence="4">5'-adenylylsulfate reductase</fullName>
    </alternativeName>
    <alternativeName>
        <fullName evidence="4">Thioredoxin-dependent 5'-adenylylsulfate reductase</fullName>
    </alternativeName>
</protein>
<keyword evidence="2 4" id="KW-0560">Oxidoreductase</keyword>
<evidence type="ECO:0000313" key="7">
    <source>
        <dbReference type="Proteomes" id="UP000500767"/>
    </source>
</evidence>
<dbReference type="InterPro" id="IPR014729">
    <property type="entry name" value="Rossmann-like_a/b/a_fold"/>
</dbReference>
<comment type="subcellular location">
    <subcellularLocation>
        <location evidence="4">Cytoplasm</location>
    </subcellularLocation>
</comment>
<keyword evidence="4" id="KW-0411">Iron-sulfur</keyword>
<evidence type="ECO:0000259" key="5">
    <source>
        <dbReference type="Pfam" id="PF01507"/>
    </source>
</evidence>
<feature type="active site" description="Nucleophile; cysteine thiosulfonate intermediate" evidence="4">
    <location>
        <position position="225"/>
    </location>
</feature>
<gene>
    <name evidence="4" type="primary">cysH</name>
    <name evidence="6" type="ORF">HN018_12805</name>
</gene>
<dbReference type="NCBIfam" id="NF002537">
    <property type="entry name" value="PRK02090.1"/>
    <property type="match status" value="1"/>
</dbReference>
<dbReference type="Proteomes" id="UP000500767">
    <property type="component" value="Chromosome"/>
</dbReference>